<dbReference type="InterPro" id="IPR034141">
    <property type="entry name" value="TOPRIM_RNase_M5-like"/>
</dbReference>
<dbReference type="PANTHER" id="PTHR39156">
    <property type="entry name" value="RIBONUCLEASE M5"/>
    <property type="match status" value="1"/>
</dbReference>
<evidence type="ECO:0000313" key="2">
    <source>
        <dbReference type="EMBL" id="MCZ8537438.1"/>
    </source>
</evidence>
<dbReference type="GO" id="GO:0043822">
    <property type="term" value="F:ribonuclease M5 activity"/>
    <property type="evidence" value="ECO:0007669"/>
    <property type="project" value="TreeGrafter"/>
</dbReference>
<dbReference type="EMBL" id="JAMKBJ010000007">
    <property type="protein sequence ID" value="MCZ8537438.1"/>
    <property type="molecule type" value="Genomic_DNA"/>
</dbReference>
<organism evidence="2 3">
    <name type="scientific">Paenisporosarcina quisquiliarum</name>
    <dbReference type="NCBI Taxonomy" id="365346"/>
    <lineage>
        <taxon>Bacteria</taxon>
        <taxon>Bacillati</taxon>
        <taxon>Bacillota</taxon>
        <taxon>Bacilli</taxon>
        <taxon>Bacillales</taxon>
        <taxon>Caryophanaceae</taxon>
        <taxon>Paenisporosarcina</taxon>
    </lineage>
</organism>
<dbReference type="Proteomes" id="UP001152173">
    <property type="component" value="Unassembled WGS sequence"/>
</dbReference>
<name>A0A9X3REI7_9BACL</name>
<dbReference type="Gene3D" id="3.40.1360.10">
    <property type="match status" value="1"/>
</dbReference>
<dbReference type="InterPro" id="IPR006171">
    <property type="entry name" value="TOPRIM_dom"/>
</dbReference>
<evidence type="ECO:0000313" key="3">
    <source>
        <dbReference type="Proteomes" id="UP001152173"/>
    </source>
</evidence>
<protein>
    <recommendedName>
        <fullName evidence="1">Toprim domain-containing protein</fullName>
    </recommendedName>
</protein>
<reference evidence="2" key="1">
    <citation type="submission" date="2022-05" db="EMBL/GenBank/DDBJ databases">
        <authorList>
            <person name="Colautti A."/>
            <person name="Iacumin L."/>
        </authorList>
    </citation>
    <scope>NUCLEOTIDE SEQUENCE</scope>
    <source>
        <strain evidence="2">SK 55</strain>
    </source>
</reference>
<dbReference type="Pfam" id="PF01751">
    <property type="entry name" value="Toprim"/>
    <property type="match status" value="1"/>
</dbReference>
<sequence>MPIDKVILVEGRSDKQRIMRLIAEPVEIVCTNGTVSATRLEELLAPYDQLEIYVFVDADKSGEKLRALIKREFPEALHLYTEPAYREVATTPMKVLATVLLGANIDVKSEFIA</sequence>
<gene>
    <name evidence="2" type="ORF">M9R32_09615</name>
</gene>
<feature type="domain" description="Toprim" evidence="1">
    <location>
        <begin position="4"/>
        <end position="92"/>
    </location>
</feature>
<dbReference type="PROSITE" id="PS50880">
    <property type="entry name" value="TOPRIM"/>
    <property type="match status" value="1"/>
</dbReference>
<keyword evidence="3" id="KW-1185">Reference proteome</keyword>
<dbReference type="SMART" id="SM00493">
    <property type="entry name" value="TOPRIM"/>
    <property type="match status" value="1"/>
</dbReference>
<dbReference type="RefSeq" id="WP_269926533.1">
    <property type="nucleotide sequence ID" value="NZ_JAMKBJ010000007.1"/>
</dbReference>
<dbReference type="AlphaFoldDB" id="A0A9X3REI7"/>
<dbReference type="GO" id="GO:0006364">
    <property type="term" value="P:rRNA processing"/>
    <property type="evidence" value="ECO:0007669"/>
    <property type="project" value="TreeGrafter"/>
</dbReference>
<proteinExistence type="predicted"/>
<dbReference type="SUPFAM" id="SSF110455">
    <property type="entry name" value="Toprim domain"/>
    <property type="match status" value="1"/>
</dbReference>
<dbReference type="PANTHER" id="PTHR39156:SF2">
    <property type="entry name" value="DNA PRIMASE (BACTERIAL TYPE) AND SMALL PRIMASE-LIKE PROTEINS"/>
    <property type="match status" value="1"/>
</dbReference>
<comment type="caution">
    <text evidence="2">The sequence shown here is derived from an EMBL/GenBank/DDBJ whole genome shotgun (WGS) entry which is preliminary data.</text>
</comment>
<dbReference type="CDD" id="cd01027">
    <property type="entry name" value="TOPRIM_RNase_M5_like"/>
    <property type="match status" value="1"/>
</dbReference>
<evidence type="ECO:0000259" key="1">
    <source>
        <dbReference type="PROSITE" id="PS50880"/>
    </source>
</evidence>
<accession>A0A9X3REI7</accession>